<dbReference type="AlphaFoldDB" id="A0A5B2TMM5"/>
<dbReference type="InterPro" id="IPR058087">
    <property type="entry name" value="XAC2610_dom"/>
</dbReference>
<comment type="caution">
    <text evidence="1">The sequence shown here is derived from an EMBL/GenBank/DDBJ whole genome shotgun (WGS) entry which is preliminary data.</text>
</comment>
<dbReference type="RefSeq" id="WP_149835718.1">
    <property type="nucleotide sequence ID" value="NZ_VUNZ01000007.1"/>
</dbReference>
<dbReference type="PROSITE" id="PS51257">
    <property type="entry name" value="PROKAR_LIPOPROTEIN"/>
    <property type="match status" value="1"/>
</dbReference>
<dbReference type="Proteomes" id="UP000323082">
    <property type="component" value="Unassembled WGS sequence"/>
</dbReference>
<dbReference type="EMBL" id="VUNZ01000007">
    <property type="protein sequence ID" value="KAA2215464.1"/>
    <property type="molecule type" value="Genomic_DNA"/>
</dbReference>
<dbReference type="NCBIfam" id="NF047539">
    <property type="entry name" value="XAC2610_fam"/>
    <property type="match status" value="1"/>
</dbReference>
<gene>
    <name evidence="1" type="ORF">FW780_21970</name>
</gene>
<reference evidence="1 2" key="1">
    <citation type="journal article" date="2015" name="Int. J. Syst. Evol. Microbiol.">
        <title>Chryseobacterium sediminis sp. nov., isolated from a river sediment.</title>
        <authorList>
            <person name="Kampfer P."/>
            <person name="Busse H.J."/>
            <person name="McInroy J.A."/>
            <person name="Glaeser S.P."/>
        </authorList>
    </citation>
    <scope>NUCLEOTIDE SEQUENCE [LARGE SCALE GENOMIC DNA]</scope>
    <source>
        <strain evidence="1 2">IMT-174</strain>
    </source>
</reference>
<sequence>MKSLKIFVIIVLWTSSILFFFSCSRNPKPDKEGYFSEEKFVDSLNVGMKGKTKVEIEKFRHVKKGDVFVTLNFYDLKDIWVEAKGSMFHTWELRNSFKFIKDGVTGLDVQISDFNNDGFNDVTYQSGIAGRGGNIIMTLFLYEPKNKDFIHIKNSDNYPNLSFNSNLNCINSVILTGSTTTVFLKIKKDSLDEFARVDVSDKIVVEEKDSTGKFKIIEEKPFKGNNEDFYKAFRNYKPLEY</sequence>
<evidence type="ECO:0000313" key="2">
    <source>
        <dbReference type="Proteomes" id="UP000323082"/>
    </source>
</evidence>
<evidence type="ECO:0000313" key="1">
    <source>
        <dbReference type="EMBL" id="KAA2215464.1"/>
    </source>
</evidence>
<protein>
    <submittedName>
        <fullName evidence="1">Uncharacterized protein</fullName>
    </submittedName>
</protein>
<name>A0A5B2TMM5_9FLAO</name>
<accession>A0A5B2TMM5</accession>
<proteinExistence type="predicted"/>
<dbReference type="OrthoDB" id="789281at2"/>
<organism evidence="1 2">
    <name type="scientific">Chryseobacterium sediminis</name>
    <dbReference type="NCBI Taxonomy" id="1679494"/>
    <lineage>
        <taxon>Bacteria</taxon>
        <taxon>Pseudomonadati</taxon>
        <taxon>Bacteroidota</taxon>
        <taxon>Flavobacteriia</taxon>
        <taxon>Flavobacteriales</taxon>
        <taxon>Weeksellaceae</taxon>
        <taxon>Chryseobacterium group</taxon>
        <taxon>Chryseobacterium</taxon>
    </lineage>
</organism>